<dbReference type="Pfam" id="PF11583">
    <property type="entry name" value="AurF"/>
    <property type="match status" value="1"/>
</dbReference>
<comment type="caution">
    <text evidence="1">The sequence shown here is derived from an EMBL/GenBank/DDBJ whole genome shotgun (WGS) entry which is preliminary data.</text>
</comment>
<dbReference type="SUPFAM" id="SSF47240">
    <property type="entry name" value="Ferritin-like"/>
    <property type="match status" value="1"/>
</dbReference>
<gene>
    <name evidence="1" type="ORF">ACHIPZ_03360</name>
</gene>
<dbReference type="Gene3D" id="1.10.620.20">
    <property type="entry name" value="Ribonucleotide Reductase, subunit A"/>
    <property type="match status" value="1"/>
</dbReference>
<dbReference type="InterPro" id="IPR009078">
    <property type="entry name" value="Ferritin-like_SF"/>
</dbReference>
<accession>A0ABW7JH05</accession>
<reference evidence="1 2" key="1">
    <citation type="submission" date="2024-10" db="EMBL/GenBank/DDBJ databases">
        <authorList>
            <person name="Riesco R."/>
        </authorList>
    </citation>
    <scope>NUCLEOTIDE SEQUENCE [LARGE SCALE GENOMIC DNA]</scope>
    <source>
        <strain evidence="1 2">NCIMB 15449</strain>
    </source>
</reference>
<proteinExistence type="predicted"/>
<organism evidence="1 2">
    <name type="scientific">Antrihabitans spumae</name>
    <dbReference type="NCBI Taxonomy" id="3373370"/>
    <lineage>
        <taxon>Bacteria</taxon>
        <taxon>Bacillati</taxon>
        <taxon>Actinomycetota</taxon>
        <taxon>Actinomycetes</taxon>
        <taxon>Mycobacteriales</taxon>
        <taxon>Nocardiaceae</taxon>
        <taxon>Antrihabitans</taxon>
    </lineage>
</organism>
<dbReference type="RefSeq" id="WP_395112708.1">
    <property type="nucleotide sequence ID" value="NZ_JBIMSO010000012.1"/>
</dbReference>
<evidence type="ECO:0000313" key="1">
    <source>
        <dbReference type="EMBL" id="MFH5207261.1"/>
    </source>
</evidence>
<name>A0ABW7JH05_9NOCA</name>
<dbReference type="EMBL" id="JBIMSO010000012">
    <property type="protein sequence ID" value="MFH5207261.1"/>
    <property type="molecule type" value="Genomic_DNA"/>
</dbReference>
<dbReference type="Proteomes" id="UP001609175">
    <property type="component" value="Unassembled WGS sequence"/>
</dbReference>
<sequence>MPPSPYGEQASGPEHLARIQTLSDGSVHRSFDPYRDIDWDSPEFAIDVGDPRWILSPISDPLGAHPWYQALSEERQIAIGFARQANVTKVGLFFESVLIRGLMQTAMRMPNGSTEFRYCMHEMTEECNHIQMFQELINRMGVDVPGMRWFYRRTSPVWPLIGAAMPVAFLYGILAGEEPIDHFQKDLIREGRAVPPAMLRTMEIHIAEEARHISFAYEFVRARVPEKDPISRALLSLWVPFIMRFLAGAIMVPPRPFARELGIPPHVIREAFWRSPASREILAGYFGDIRMLTEELGLMNPVARFAWRVLRIDGPAARYRGEPNRRDR</sequence>
<evidence type="ECO:0000313" key="2">
    <source>
        <dbReference type="Proteomes" id="UP001609175"/>
    </source>
</evidence>
<dbReference type="InterPro" id="IPR012348">
    <property type="entry name" value="RNR-like"/>
</dbReference>
<dbReference type="InterPro" id="IPR025859">
    <property type="entry name" value="AurF/CmlI"/>
</dbReference>
<protein>
    <submittedName>
        <fullName evidence="1">Diiron oxygenase</fullName>
    </submittedName>
</protein>